<dbReference type="InterPro" id="IPR038090">
    <property type="entry name" value="Cdt1_C_WH_dom_sf"/>
</dbReference>
<dbReference type="InterPro" id="IPR014939">
    <property type="entry name" value="CDT1_Gemini-bd-like"/>
</dbReference>
<protein>
    <submittedName>
        <fullName evidence="4">DNA replication factor Cdt1-like</fullName>
    </submittedName>
</protein>
<dbReference type="GO" id="GO:0070182">
    <property type="term" value="F:DNA polymerase binding"/>
    <property type="evidence" value="ECO:0007669"/>
    <property type="project" value="TreeGrafter"/>
</dbReference>
<gene>
    <name evidence="4" type="ORF">PACLA_8A002189</name>
</gene>
<dbReference type="OrthoDB" id="341730at2759"/>
<evidence type="ECO:0000256" key="2">
    <source>
        <dbReference type="ARBA" id="ARBA00023306"/>
    </source>
</evidence>
<dbReference type="CDD" id="cd08767">
    <property type="entry name" value="Cdt1_c"/>
    <property type="match status" value="1"/>
</dbReference>
<dbReference type="Pfam" id="PF16679">
    <property type="entry name" value="CDT1_C"/>
    <property type="match status" value="1"/>
</dbReference>
<dbReference type="InterPro" id="IPR032054">
    <property type="entry name" value="Cdt1_C"/>
</dbReference>
<reference evidence="4" key="1">
    <citation type="submission" date="2020-04" db="EMBL/GenBank/DDBJ databases">
        <authorList>
            <person name="Alioto T."/>
            <person name="Alioto T."/>
            <person name="Gomez Garrido J."/>
        </authorList>
    </citation>
    <scope>NUCLEOTIDE SEQUENCE</scope>
    <source>
        <strain evidence="4">A484AB</strain>
    </source>
</reference>
<dbReference type="GO" id="GO:0003677">
    <property type="term" value="F:DNA binding"/>
    <property type="evidence" value="ECO:0007669"/>
    <property type="project" value="InterPro"/>
</dbReference>
<dbReference type="InterPro" id="IPR036390">
    <property type="entry name" value="WH_DNA-bd_sf"/>
</dbReference>
<evidence type="ECO:0000313" key="4">
    <source>
        <dbReference type="EMBL" id="CAB3987451.1"/>
    </source>
</evidence>
<dbReference type="Proteomes" id="UP001152795">
    <property type="component" value="Unassembled WGS sequence"/>
</dbReference>
<feature type="compositionally biased region" description="Polar residues" evidence="3">
    <location>
        <begin position="530"/>
        <end position="541"/>
    </location>
</feature>
<comment type="similarity">
    <text evidence="1">Belongs to the Cdt1 family.</text>
</comment>
<dbReference type="PANTHER" id="PTHR28637:SF1">
    <property type="entry name" value="DNA REPLICATION FACTOR CDT1"/>
    <property type="match status" value="1"/>
</dbReference>
<feature type="region of interest" description="Disordered" evidence="3">
    <location>
        <begin position="143"/>
        <end position="172"/>
    </location>
</feature>
<keyword evidence="5" id="KW-1185">Reference proteome</keyword>
<dbReference type="GO" id="GO:0071163">
    <property type="term" value="P:DNA replication preinitiation complex assembly"/>
    <property type="evidence" value="ECO:0007669"/>
    <property type="project" value="InterPro"/>
</dbReference>
<dbReference type="GO" id="GO:0005634">
    <property type="term" value="C:nucleus"/>
    <property type="evidence" value="ECO:0007669"/>
    <property type="project" value="TreeGrafter"/>
</dbReference>
<dbReference type="GO" id="GO:0000076">
    <property type="term" value="P:DNA replication checkpoint signaling"/>
    <property type="evidence" value="ECO:0007669"/>
    <property type="project" value="TreeGrafter"/>
</dbReference>
<feature type="compositionally biased region" description="Basic residues" evidence="3">
    <location>
        <begin position="77"/>
        <end position="90"/>
    </location>
</feature>
<evidence type="ECO:0000313" key="5">
    <source>
        <dbReference type="Proteomes" id="UP001152795"/>
    </source>
</evidence>
<dbReference type="SUPFAM" id="SSF46785">
    <property type="entry name" value="Winged helix' DNA-binding domain"/>
    <property type="match status" value="1"/>
</dbReference>
<dbReference type="EMBL" id="CACRXK020001178">
    <property type="protein sequence ID" value="CAB3987451.1"/>
    <property type="molecule type" value="Genomic_DNA"/>
</dbReference>
<dbReference type="GO" id="GO:0000278">
    <property type="term" value="P:mitotic cell cycle"/>
    <property type="evidence" value="ECO:0007669"/>
    <property type="project" value="TreeGrafter"/>
</dbReference>
<dbReference type="GO" id="GO:0030174">
    <property type="term" value="P:regulation of DNA-templated DNA replication initiation"/>
    <property type="evidence" value="ECO:0007669"/>
    <property type="project" value="InterPro"/>
</dbReference>
<accession>A0A7D9DJL3</accession>
<dbReference type="AlphaFoldDB" id="A0A7D9DJL3"/>
<name>A0A7D9DJL3_PARCT</name>
<evidence type="ECO:0000256" key="1">
    <source>
        <dbReference type="ARBA" id="ARBA00008356"/>
    </source>
</evidence>
<keyword evidence="2" id="KW-0131">Cell cycle</keyword>
<dbReference type="Gene3D" id="1.10.10.1420">
    <property type="entry name" value="DNA replication factor Cdt1, C-terminal WH domain"/>
    <property type="match status" value="1"/>
</dbReference>
<dbReference type="SMART" id="SM01075">
    <property type="entry name" value="CDT1"/>
    <property type="match status" value="1"/>
</dbReference>
<evidence type="ECO:0000256" key="3">
    <source>
        <dbReference type="SAM" id="MobiDB-lite"/>
    </source>
</evidence>
<dbReference type="PANTHER" id="PTHR28637">
    <property type="entry name" value="DNA REPLICATION FACTOR CDT1"/>
    <property type="match status" value="1"/>
</dbReference>
<comment type="caution">
    <text evidence="4">The sequence shown here is derived from an EMBL/GenBank/DDBJ whole genome shotgun (WGS) entry which is preliminary data.</text>
</comment>
<feature type="region of interest" description="Disordered" evidence="3">
    <location>
        <begin position="523"/>
        <end position="562"/>
    </location>
</feature>
<organism evidence="4 5">
    <name type="scientific">Paramuricea clavata</name>
    <name type="common">Red gorgonian</name>
    <name type="synonym">Violescent sea-whip</name>
    <dbReference type="NCBI Taxonomy" id="317549"/>
    <lineage>
        <taxon>Eukaryota</taxon>
        <taxon>Metazoa</taxon>
        <taxon>Cnidaria</taxon>
        <taxon>Anthozoa</taxon>
        <taxon>Octocorallia</taxon>
        <taxon>Malacalcyonacea</taxon>
        <taxon>Plexauridae</taxon>
        <taxon>Paramuricea</taxon>
    </lineage>
</organism>
<dbReference type="CDD" id="cd08674">
    <property type="entry name" value="Cdt1_m"/>
    <property type="match status" value="1"/>
</dbReference>
<sequence length="684" mass="76497">MACKMEGQAILTNYFTAAKSRQNTHPAKRRKVVADAEVILSKSAKLGDEKCVSLSQEKVGLNAAHASRPMASARTKQASRSRIRHSKTKSKAAQNKIVSEGVVSVTTSLKDDHVVKRSRKRSQINNGFEPSASKVEELAISSATGHGEVKPSQTGPLEVRKSETGPEEMKANKTEEKILPSLSQTTENTNTDLNSAPKRANIASQSRAGLKVNPWIAEQAKLVLSSRGKQALEKSLGRKKATGTLGKLAKEESRVVAKEMPKVEKSYSAGVKPKVDVPRLSQGVTMSMGAKANSLPGESGSKLPAYKRFSHLLEAKKPKPSGGTQNLPLPYHFKLLDEMFRCVDVVLSLKQKRYETCTFEKLKDSVQEMCRKKFEKKHLAQMKAVYPTAFVFRQQSSPCGPMKSGYQMTIDFNFDGSQEQKPKDFKFMESSVMIARQKQFKNELLKITMNHHREYLAKNYPSLSVNDNDIMRWHPCFPLDEVPEIGQSTLPEPPQVKTFSTAQDVLDQARLNTIPRVEKALNNVAKKSSETNNARAGLQTNENKKDSNQTKNQNPSLKGVSQSLIDKIRQKEEKKIHESLTVDSEVVQKRVMVQRLPELCRILKTYFVSERKAAIPLEDVSNKLAESYTSTLSSVQVEKHVKLLSEVAPEWLSIMYVRKCPYVKVKKNVNIKSLMEKLKTKEVN</sequence>
<dbReference type="InterPro" id="IPR045173">
    <property type="entry name" value="Cdt1"/>
</dbReference>
<dbReference type="Pfam" id="PF08839">
    <property type="entry name" value="CDT1"/>
    <property type="match status" value="1"/>
</dbReference>
<feature type="compositionally biased region" description="Basic and acidic residues" evidence="3">
    <location>
        <begin position="158"/>
        <end position="172"/>
    </location>
</feature>
<feature type="compositionally biased region" description="Polar residues" evidence="3">
    <location>
        <begin position="549"/>
        <end position="562"/>
    </location>
</feature>
<feature type="region of interest" description="Disordered" evidence="3">
    <location>
        <begin position="65"/>
        <end position="95"/>
    </location>
</feature>
<proteinExistence type="inferred from homology"/>